<feature type="compositionally biased region" description="Basic and acidic residues" evidence="4">
    <location>
        <begin position="1567"/>
        <end position="1583"/>
    </location>
</feature>
<feature type="compositionally biased region" description="Basic and acidic residues" evidence="4">
    <location>
        <begin position="1267"/>
        <end position="1288"/>
    </location>
</feature>
<feature type="compositionally biased region" description="Polar residues" evidence="4">
    <location>
        <begin position="1358"/>
        <end position="1384"/>
    </location>
</feature>
<dbReference type="PROSITE" id="PS50102">
    <property type="entry name" value="RRM"/>
    <property type="match status" value="1"/>
</dbReference>
<feature type="compositionally biased region" description="Basic and acidic residues" evidence="4">
    <location>
        <begin position="1743"/>
        <end position="1753"/>
    </location>
</feature>
<dbReference type="Pfam" id="PF00076">
    <property type="entry name" value="RRM_1"/>
    <property type="match status" value="1"/>
</dbReference>
<feature type="compositionally biased region" description="Polar residues" evidence="4">
    <location>
        <begin position="1758"/>
        <end position="1770"/>
    </location>
</feature>
<feature type="compositionally biased region" description="Basic and acidic residues" evidence="4">
    <location>
        <begin position="773"/>
        <end position="794"/>
    </location>
</feature>
<feature type="region of interest" description="Disordered" evidence="4">
    <location>
        <begin position="758"/>
        <end position="814"/>
    </location>
</feature>
<dbReference type="SMART" id="SM00360">
    <property type="entry name" value="RRM"/>
    <property type="match status" value="1"/>
</dbReference>
<evidence type="ECO:0000313" key="8">
    <source>
        <dbReference type="Proteomes" id="UP001187531"/>
    </source>
</evidence>
<feature type="region of interest" description="Disordered" evidence="4">
    <location>
        <begin position="158"/>
        <end position="248"/>
    </location>
</feature>
<evidence type="ECO:0008006" key="9">
    <source>
        <dbReference type="Google" id="ProtNLM"/>
    </source>
</evidence>
<feature type="compositionally biased region" description="Basic and acidic residues" evidence="4">
    <location>
        <begin position="1385"/>
        <end position="1404"/>
    </location>
</feature>
<name>A0AA88HMY8_ARTSF</name>
<feature type="region of interest" description="Disordered" evidence="4">
    <location>
        <begin position="1668"/>
        <end position="1688"/>
    </location>
</feature>
<evidence type="ECO:0000256" key="3">
    <source>
        <dbReference type="PROSITE-ProRule" id="PRU00176"/>
    </source>
</evidence>
<keyword evidence="1 3" id="KW-0694">RNA-binding</keyword>
<feature type="region of interest" description="Disordered" evidence="4">
    <location>
        <begin position="1525"/>
        <end position="1544"/>
    </location>
</feature>
<feature type="compositionally biased region" description="Basic and acidic residues" evidence="4">
    <location>
        <begin position="197"/>
        <end position="208"/>
    </location>
</feature>
<dbReference type="InterPro" id="IPR012677">
    <property type="entry name" value="Nucleotide-bd_a/b_plait_sf"/>
</dbReference>
<feature type="compositionally biased region" description="Polar residues" evidence="4">
    <location>
        <begin position="1293"/>
        <end position="1309"/>
    </location>
</feature>
<keyword evidence="2" id="KW-0863">Zinc-finger</keyword>
<feature type="compositionally biased region" description="Low complexity" evidence="4">
    <location>
        <begin position="1134"/>
        <end position="1143"/>
    </location>
</feature>
<feature type="compositionally biased region" description="Polar residues" evidence="4">
    <location>
        <begin position="86"/>
        <end position="102"/>
    </location>
</feature>
<dbReference type="Proteomes" id="UP001187531">
    <property type="component" value="Unassembled WGS sequence"/>
</dbReference>
<dbReference type="InterPro" id="IPR051485">
    <property type="entry name" value="SR-CTD_assoc_factor"/>
</dbReference>
<evidence type="ECO:0000256" key="1">
    <source>
        <dbReference type="ARBA" id="ARBA00022884"/>
    </source>
</evidence>
<gene>
    <name evidence="7" type="ORF">QYM36_013611</name>
</gene>
<accession>A0AA88HMY8</accession>
<feature type="region of interest" description="Disordered" evidence="4">
    <location>
        <begin position="1216"/>
        <end position="1407"/>
    </location>
</feature>
<reference evidence="7" key="1">
    <citation type="submission" date="2023-07" db="EMBL/GenBank/DDBJ databases">
        <title>Chromosome-level genome assembly of Artemia franciscana.</title>
        <authorList>
            <person name="Jo E."/>
        </authorList>
    </citation>
    <scope>NUCLEOTIDE SEQUENCE</scope>
    <source>
        <tissue evidence="7">Whole body</tissue>
    </source>
</reference>
<dbReference type="InterPro" id="IPR000504">
    <property type="entry name" value="RRM_dom"/>
</dbReference>
<organism evidence="7 8">
    <name type="scientific">Artemia franciscana</name>
    <name type="common">Brine shrimp</name>
    <name type="synonym">Artemia sanfranciscana</name>
    <dbReference type="NCBI Taxonomy" id="6661"/>
    <lineage>
        <taxon>Eukaryota</taxon>
        <taxon>Metazoa</taxon>
        <taxon>Ecdysozoa</taxon>
        <taxon>Arthropoda</taxon>
        <taxon>Crustacea</taxon>
        <taxon>Branchiopoda</taxon>
        <taxon>Anostraca</taxon>
        <taxon>Artemiidae</taxon>
        <taxon>Artemia</taxon>
    </lineage>
</organism>
<feature type="compositionally biased region" description="Polar residues" evidence="4">
    <location>
        <begin position="1232"/>
        <end position="1262"/>
    </location>
</feature>
<dbReference type="GO" id="GO:0003723">
    <property type="term" value="F:RNA binding"/>
    <property type="evidence" value="ECO:0007669"/>
    <property type="project" value="UniProtKB-UniRule"/>
</dbReference>
<feature type="region of interest" description="Disordered" evidence="4">
    <location>
        <begin position="1703"/>
        <end position="1920"/>
    </location>
</feature>
<keyword evidence="2" id="KW-0862">Zinc</keyword>
<evidence type="ECO:0000256" key="4">
    <source>
        <dbReference type="SAM" id="MobiDB-lite"/>
    </source>
</evidence>
<feature type="compositionally biased region" description="Polar residues" evidence="4">
    <location>
        <begin position="1670"/>
        <end position="1687"/>
    </location>
</feature>
<feature type="compositionally biased region" description="Basic and acidic residues" evidence="4">
    <location>
        <begin position="1867"/>
        <end position="1884"/>
    </location>
</feature>
<dbReference type="PANTHER" id="PTHR23140">
    <property type="entry name" value="RNA PROCESSING PROTEIN LD23810P"/>
    <property type="match status" value="1"/>
</dbReference>
<keyword evidence="8" id="KW-1185">Reference proteome</keyword>
<dbReference type="InterPro" id="IPR013087">
    <property type="entry name" value="Znf_C2H2_type"/>
</dbReference>
<feature type="region of interest" description="Disordered" evidence="4">
    <location>
        <begin position="46"/>
        <end position="128"/>
    </location>
</feature>
<feature type="region of interest" description="Disordered" evidence="4">
    <location>
        <begin position="532"/>
        <end position="552"/>
    </location>
</feature>
<feature type="compositionally biased region" description="Basic and acidic residues" evidence="4">
    <location>
        <begin position="217"/>
        <end position="237"/>
    </location>
</feature>
<dbReference type="InterPro" id="IPR035979">
    <property type="entry name" value="RBD_domain_sf"/>
</dbReference>
<proteinExistence type="predicted"/>
<sequence>MKSCFVCSRRFQTNSSLFYHLNEENHFITDPRKGRHRQRDNYRIKRRQSPDYSGRQRRLSPDCRRSSSSDSDSAYETVTKHKKVRSTSNKGMNNRFSNGKNGHSSRESSPPRFISSFVSPDRMDITPAVKDDDRCSVLIECKRSDALSDNLRKYDPAFDTQNVVEPRVPPETPSTSADASADKLKKQVPKASSKNSSTEDHRKEEKAPSDATNSTSLKDKSSGLKVDDSDMRSKSEESVSIDVTNPKQPAKMGIYEKCCPEEGNQPSIEGEKITNSRKIESSTIRTSAEEANKDSVNDQSVIGLESFSATTSVTQTSKFSQLREYIKKQRANTVREVVKPSSTFLGSFVPFQENEGGLKGSVVQMLHGNESSKTKPCETKEVCVGIANGTLACGEKKQTEKSHVAFKLSSHKTSKLNNNPMDPRPENESLLNEKSLIIEPCVTPQKHAENIHKASKVVCNVKEETTEGSFVSKISFLETPTVNDKSIDSKYGCVPRSADVSLAVKAITPLPMETIPLLIPQLKNQEKTKLIESGEESRKKNTSQPQTHFPKPLKFLGNVQKMSRDSKRVVAETVPLNNSTLNSAGNTNLARDDISNRIKEADCSSSRCISESSSVSLSLLCTNDLQTPNDDSNDSSNFIDSATKSLDKAIVPEQIAKFDEVANLQVTHLPSIGSYDDFCSILPSNEEPASKSNSVITETTSNAVTKSQFPEKKSASSECDEVCISPIAMQLPAIRSYDDPVHDVSVQYRTSNEVLTRETDMRQGIFPAKRSRNRSEPSSEKHQLSNLDSKDRNIDTLWESNTRPKSAGDGYARTAMPNSVSPLSAERFITLYSTTLRIGPLSKLVTEENLYDTFSPFGEIISIDVIPPRSCAYIVMGRRQDAYEALTQLSGYKLQGTVIQLAWAPGRGLKGKDLKSHWKMEQGVSYIPLDRIVSAKQLKELEEGGYLDEETIPQQYKGLNQVAMAGKGLDKQTATKSLYLRRRDLDSKITATVDSVKATVGQTSCSDELPFDELGNPLSLTNEGSSKVPVEEFKNVSEGLLLALDQFKNSSHVELESVSDGSVSNLPEKTQNDPFLCLEKDDSHDCGAEIRILGTFGCEEREKLKDEINQESQKCLSPKRDSSESGVFEIQEFSSSNSESSSQPTPPRRSPSPRVANVHIKEASTAVKNTTEKELNKNLPSRLKSKDDSPSASASSVENITRRVDVTEIREVETSKTVESTVGREVLPEITHANTSKTPKTESLIQSSDGSNFSRENATNRFGGSVDTKKAEKSTTAKITVAKEDNRKPPGQLKTQKNLSSESAFSVGSTAHRASVVESRELDKSKTTKSAIEQELLSEVTHETEISSKIPKLGSLKPESSVTSQIAFKSDTDNLSLPQPSSKSDLQRENTTHRIDEVERKNVEKSTTAKNIVENEVVTYSETNSKELLATSDQAEDQESTSASEMIPFQCLSEALRQKEIKSVMESGDDVLNEKTGDKQKLIKERLYENAGFKVTKKFIPFQSYPPMPKTRIAHVPKVPLPLDKKCSAPSTPPQKCMNSSEKPPLIHKAHQFCPKENAIPLASANIKKESTLKPKHVSAEKAARKKPLYHSSSTSSAKVTEDRTTSDSTPEENAPLVPANLPSPSNSDPKENGECATPQSKEINKFVESSSSPRDISYSRLNAFKCGNKSKTQHGLSRNLETSNEDTNIKKVVKPQYCKLGSDNVKKTNPKLAFITEPTSTSEDAVAASKSEIGSKKTGNKGGDKLEPDQVKKTTPKPCTSSGPVSTSEYPYATVKQEILCKKSGSKSSEEERKDKPRESVLKEKQASKSNVEEKTTKSKLSAESSSEDSDEIFFQYNRKSLVPGKKRKNSKKDLESRKRRREKTKRSSESSDKADRKIKSEIPSDDSTCDSTLSKDSEHSRRGSLGSGGGPSILKGTSAKPHIRYYPQAWNDPFCRKCQSMEFELLNTSTCADIYYLKCRSCNIHIVVDMSNEPL</sequence>
<dbReference type="PANTHER" id="PTHR23140:SF4">
    <property type="entry name" value="PROTEIN CBR-NRD-1"/>
    <property type="match status" value="1"/>
</dbReference>
<evidence type="ECO:0000256" key="2">
    <source>
        <dbReference type="PROSITE-ProRule" id="PRU00042"/>
    </source>
</evidence>
<feature type="region of interest" description="Disordered" evidence="4">
    <location>
        <begin position="1565"/>
        <end position="1655"/>
    </location>
</feature>
<dbReference type="EMBL" id="JAVRJZ010000017">
    <property type="protein sequence ID" value="KAK2709989.1"/>
    <property type="molecule type" value="Genomic_DNA"/>
</dbReference>
<dbReference type="PROSITE" id="PS50157">
    <property type="entry name" value="ZINC_FINGER_C2H2_2"/>
    <property type="match status" value="1"/>
</dbReference>
<feature type="domain" description="C2H2-type" evidence="6">
    <location>
        <begin position="2"/>
        <end position="31"/>
    </location>
</feature>
<keyword evidence="2" id="KW-0479">Metal-binding</keyword>
<dbReference type="Gene3D" id="3.30.70.330">
    <property type="match status" value="1"/>
</dbReference>
<dbReference type="SUPFAM" id="SSF54928">
    <property type="entry name" value="RNA-binding domain, RBD"/>
    <property type="match status" value="1"/>
</dbReference>
<feature type="compositionally biased region" description="Basic and acidic residues" evidence="4">
    <location>
        <begin position="1789"/>
        <end position="1818"/>
    </location>
</feature>
<dbReference type="PROSITE" id="PS00028">
    <property type="entry name" value="ZINC_FINGER_C2H2_1"/>
    <property type="match status" value="1"/>
</dbReference>
<dbReference type="GO" id="GO:0005634">
    <property type="term" value="C:nucleus"/>
    <property type="evidence" value="ECO:0007669"/>
    <property type="project" value="TreeGrafter"/>
</dbReference>
<feature type="region of interest" description="Disordered" evidence="4">
    <location>
        <begin position="1108"/>
        <end position="1200"/>
    </location>
</feature>
<dbReference type="GO" id="GO:0008270">
    <property type="term" value="F:zinc ion binding"/>
    <property type="evidence" value="ECO:0007669"/>
    <property type="project" value="UniProtKB-KW"/>
</dbReference>
<evidence type="ECO:0000259" key="6">
    <source>
        <dbReference type="PROSITE" id="PS50157"/>
    </source>
</evidence>
<evidence type="ECO:0000259" key="5">
    <source>
        <dbReference type="PROSITE" id="PS50102"/>
    </source>
</evidence>
<protein>
    <recommendedName>
        <fullName evidence="9">RRM domain-containing protein</fullName>
    </recommendedName>
</protein>
<feature type="domain" description="RRM" evidence="5">
    <location>
        <begin position="834"/>
        <end position="906"/>
    </location>
</feature>
<comment type="caution">
    <text evidence="7">The sequence shown here is derived from an EMBL/GenBank/DDBJ whole genome shotgun (WGS) entry which is preliminary data.</text>
</comment>
<evidence type="ECO:0000313" key="7">
    <source>
        <dbReference type="EMBL" id="KAK2709989.1"/>
    </source>
</evidence>